<name>A0A1F4TLW2_UNCSA</name>
<evidence type="ECO:0000256" key="7">
    <source>
        <dbReference type="SAM" id="MobiDB-lite"/>
    </source>
</evidence>
<dbReference type="GO" id="GO:0070475">
    <property type="term" value="P:rRNA base methylation"/>
    <property type="evidence" value="ECO:0007669"/>
    <property type="project" value="UniProtKB-UniRule"/>
</dbReference>
<dbReference type="AlphaFoldDB" id="A0A1F4TLW2"/>
<sequence>MLNKFQHTPVLLNESIELLNLKAGGTYVDGTLGGGGHTEKIKAQNSNIKVIGIDQDTEALAAAKERLAKFANIEYIHDNFGNLKNILKEPVDGILLDLGISSYQIDEASRGFSIRQDGPLDMRMDKTGKLTAQAILHQYSEEELVKIFSEYGEERFSKRIARAICQKRDEKLLLSTFELKEIIENSIPTWKKRESVTRIFQALRIAVNQELDNLKTALQDGIELLKPGGRIVVLSYHSLEDRIVKQTFRAAKQDGKLKILTKKPVYATEAEANSNPRAKSAKLRAGEKLCG</sequence>
<evidence type="ECO:0000256" key="2">
    <source>
        <dbReference type="ARBA" id="ARBA00022552"/>
    </source>
</evidence>
<feature type="binding site" evidence="6">
    <location>
        <position position="97"/>
    </location>
    <ligand>
        <name>S-adenosyl-L-methionine</name>
        <dbReference type="ChEBI" id="CHEBI:59789"/>
    </ligand>
</feature>
<comment type="function">
    <text evidence="6">Specifically methylates the N4 position of cytidine in position 1402 (C1402) of 16S rRNA.</text>
</comment>
<dbReference type="NCBIfam" id="TIGR00006">
    <property type="entry name" value="16S rRNA (cytosine(1402)-N(4))-methyltransferase RsmH"/>
    <property type="match status" value="1"/>
</dbReference>
<feature type="region of interest" description="Disordered" evidence="7">
    <location>
        <begin position="271"/>
        <end position="291"/>
    </location>
</feature>
<evidence type="ECO:0000313" key="8">
    <source>
        <dbReference type="EMBL" id="OGC33587.1"/>
    </source>
</evidence>
<dbReference type="GO" id="GO:0005737">
    <property type="term" value="C:cytoplasm"/>
    <property type="evidence" value="ECO:0007669"/>
    <property type="project" value="UniProtKB-SubCell"/>
</dbReference>
<comment type="subcellular location">
    <subcellularLocation>
        <location evidence="6">Cytoplasm</location>
    </subcellularLocation>
</comment>
<evidence type="ECO:0000256" key="1">
    <source>
        <dbReference type="ARBA" id="ARBA00010396"/>
    </source>
</evidence>
<evidence type="ECO:0000256" key="5">
    <source>
        <dbReference type="ARBA" id="ARBA00022691"/>
    </source>
</evidence>
<keyword evidence="5 6" id="KW-0949">S-adenosyl-L-methionine</keyword>
<feature type="binding site" evidence="6">
    <location>
        <position position="54"/>
    </location>
    <ligand>
        <name>S-adenosyl-L-methionine</name>
        <dbReference type="ChEBI" id="CHEBI:59789"/>
    </ligand>
</feature>
<dbReference type="GO" id="GO:0071424">
    <property type="term" value="F:rRNA (cytosine-N4-)-methyltransferase activity"/>
    <property type="evidence" value="ECO:0007669"/>
    <property type="project" value="UniProtKB-UniRule"/>
</dbReference>
<dbReference type="CDD" id="cd02440">
    <property type="entry name" value="AdoMet_MTases"/>
    <property type="match status" value="1"/>
</dbReference>
<keyword evidence="6" id="KW-0963">Cytoplasm</keyword>
<dbReference type="EMBL" id="MEUI01000031">
    <property type="protein sequence ID" value="OGC33587.1"/>
    <property type="molecule type" value="Genomic_DNA"/>
</dbReference>
<dbReference type="Pfam" id="PF01795">
    <property type="entry name" value="Methyltransf_5"/>
    <property type="match status" value="1"/>
</dbReference>
<dbReference type="InterPro" id="IPR029063">
    <property type="entry name" value="SAM-dependent_MTases_sf"/>
</dbReference>
<keyword evidence="3 6" id="KW-0489">Methyltransferase</keyword>
<comment type="caution">
    <text evidence="8">The sequence shown here is derived from an EMBL/GenBank/DDBJ whole genome shotgun (WGS) entry which is preliminary data.</text>
</comment>
<dbReference type="HAMAP" id="MF_01007">
    <property type="entry name" value="16SrRNA_methyltr_H"/>
    <property type="match status" value="1"/>
</dbReference>
<evidence type="ECO:0000256" key="3">
    <source>
        <dbReference type="ARBA" id="ARBA00022603"/>
    </source>
</evidence>
<dbReference type="SUPFAM" id="SSF81799">
    <property type="entry name" value="Putative methyltransferase TM0872, insert domain"/>
    <property type="match status" value="1"/>
</dbReference>
<feature type="binding site" evidence="6">
    <location>
        <begin position="35"/>
        <end position="37"/>
    </location>
    <ligand>
        <name>S-adenosyl-L-methionine</name>
        <dbReference type="ChEBI" id="CHEBI:59789"/>
    </ligand>
</feature>
<gene>
    <name evidence="6" type="primary">rsmH</name>
    <name evidence="8" type="ORF">A2462_02770</name>
</gene>
<dbReference type="PANTHER" id="PTHR11265:SF0">
    <property type="entry name" value="12S RRNA N4-METHYLCYTIDINE METHYLTRANSFERASE"/>
    <property type="match status" value="1"/>
</dbReference>
<proteinExistence type="inferred from homology"/>
<evidence type="ECO:0000256" key="4">
    <source>
        <dbReference type="ARBA" id="ARBA00022679"/>
    </source>
</evidence>
<dbReference type="SUPFAM" id="SSF53335">
    <property type="entry name" value="S-adenosyl-L-methionine-dependent methyltransferases"/>
    <property type="match status" value="1"/>
</dbReference>
<organism evidence="8 9">
    <name type="scientific">candidate division WOR-1 bacterium RIFOXYC2_FULL_41_25</name>
    <dbReference type="NCBI Taxonomy" id="1802586"/>
    <lineage>
        <taxon>Bacteria</taxon>
        <taxon>Bacillati</taxon>
        <taxon>Saganbacteria</taxon>
    </lineage>
</organism>
<dbReference type="PANTHER" id="PTHR11265">
    <property type="entry name" value="S-ADENOSYL-METHYLTRANSFERASE MRAW"/>
    <property type="match status" value="1"/>
</dbReference>
<dbReference type="InterPro" id="IPR002903">
    <property type="entry name" value="RsmH"/>
</dbReference>
<dbReference type="Proteomes" id="UP000177309">
    <property type="component" value="Unassembled WGS sequence"/>
</dbReference>
<evidence type="ECO:0000256" key="6">
    <source>
        <dbReference type="HAMAP-Rule" id="MF_01007"/>
    </source>
</evidence>
<comment type="similarity">
    <text evidence="1 6">Belongs to the methyltransferase superfamily. RsmH family.</text>
</comment>
<accession>A0A1F4TLW2</accession>
<comment type="catalytic activity">
    <reaction evidence="6">
        <text>cytidine(1402) in 16S rRNA + S-adenosyl-L-methionine = N(4)-methylcytidine(1402) in 16S rRNA + S-adenosyl-L-homocysteine + H(+)</text>
        <dbReference type="Rhea" id="RHEA:42928"/>
        <dbReference type="Rhea" id="RHEA-COMP:10286"/>
        <dbReference type="Rhea" id="RHEA-COMP:10287"/>
        <dbReference type="ChEBI" id="CHEBI:15378"/>
        <dbReference type="ChEBI" id="CHEBI:57856"/>
        <dbReference type="ChEBI" id="CHEBI:59789"/>
        <dbReference type="ChEBI" id="CHEBI:74506"/>
        <dbReference type="ChEBI" id="CHEBI:82748"/>
        <dbReference type="EC" id="2.1.1.199"/>
    </reaction>
</comment>
<evidence type="ECO:0000313" key="9">
    <source>
        <dbReference type="Proteomes" id="UP000177309"/>
    </source>
</evidence>
<dbReference type="Gene3D" id="1.10.150.170">
    <property type="entry name" value="Putative methyltransferase TM0872, insert domain"/>
    <property type="match status" value="1"/>
</dbReference>
<feature type="binding site" evidence="6">
    <location>
        <position position="80"/>
    </location>
    <ligand>
        <name>S-adenosyl-L-methionine</name>
        <dbReference type="ChEBI" id="CHEBI:59789"/>
    </ligand>
</feature>
<reference evidence="8 9" key="1">
    <citation type="journal article" date="2016" name="Nat. Commun.">
        <title>Thousands of microbial genomes shed light on interconnected biogeochemical processes in an aquifer system.</title>
        <authorList>
            <person name="Anantharaman K."/>
            <person name="Brown C.T."/>
            <person name="Hug L.A."/>
            <person name="Sharon I."/>
            <person name="Castelle C.J."/>
            <person name="Probst A.J."/>
            <person name="Thomas B.C."/>
            <person name="Singh A."/>
            <person name="Wilkins M.J."/>
            <person name="Karaoz U."/>
            <person name="Brodie E.L."/>
            <person name="Williams K.H."/>
            <person name="Hubbard S.S."/>
            <person name="Banfield J.F."/>
        </authorList>
    </citation>
    <scope>NUCLEOTIDE SEQUENCE [LARGE SCALE GENOMIC DNA]</scope>
</reference>
<dbReference type="Gene3D" id="3.40.50.150">
    <property type="entry name" value="Vaccinia Virus protein VP39"/>
    <property type="match status" value="1"/>
</dbReference>
<protein>
    <recommendedName>
        <fullName evidence="6">Ribosomal RNA small subunit methyltransferase H</fullName>
        <ecNumber evidence="6">2.1.1.199</ecNumber>
    </recommendedName>
    <alternativeName>
        <fullName evidence="6">16S rRNA m(4)C1402 methyltransferase</fullName>
    </alternativeName>
    <alternativeName>
        <fullName evidence="6">rRNA (cytosine-N(4)-)-methyltransferase RsmH</fullName>
    </alternativeName>
</protein>
<keyword evidence="2 6" id="KW-0698">rRNA processing</keyword>
<dbReference type="PIRSF" id="PIRSF004486">
    <property type="entry name" value="MraW"/>
    <property type="match status" value="1"/>
</dbReference>
<feature type="binding site" evidence="6">
    <location>
        <position position="104"/>
    </location>
    <ligand>
        <name>S-adenosyl-L-methionine</name>
        <dbReference type="ChEBI" id="CHEBI:59789"/>
    </ligand>
</feature>
<dbReference type="EC" id="2.1.1.199" evidence="6"/>
<keyword evidence="4 6" id="KW-0808">Transferase</keyword>
<dbReference type="InterPro" id="IPR023397">
    <property type="entry name" value="SAM-dep_MeTrfase_MraW_recog"/>
</dbReference>